<organism evidence="2 3">
    <name type="scientific">Halosegnis rubeus</name>
    <dbReference type="NCBI Taxonomy" id="2212850"/>
    <lineage>
        <taxon>Archaea</taxon>
        <taxon>Methanobacteriati</taxon>
        <taxon>Methanobacteriota</taxon>
        <taxon>Stenosarchaea group</taxon>
        <taxon>Halobacteria</taxon>
        <taxon>Halobacteriales</taxon>
        <taxon>Natronomonadaceae</taxon>
        <taxon>Halosegnis</taxon>
    </lineage>
</organism>
<protein>
    <submittedName>
        <fullName evidence="2">MarR family transcriptional regulator</fullName>
    </submittedName>
</protein>
<dbReference type="InterPro" id="IPR011991">
    <property type="entry name" value="ArsR-like_HTH"/>
</dbReference>
<comment type="caution">
    <text evidence="2">The sequence shown here is derived from an EMBL/GenBank/DDBJ whole genome shotgun (WGS) entry which is preliminary data.</text>
</comment>
<evidence type="ECO:0000313" key="3">
    <source>
        <dbReference type="Proteomes" id="UP000326207"/>
    </source>
</evidence>
<sequence length="73" mass="8478">MYRQDVSVDITKTDELILDLLEEGRCTQGYIVDKTGRSRQQIHNRLNILRAAGYVERVHESTALYELVENPRS</sequence>
<dbReference type="AlphaFoldDB" id="A0A5N5UL65"/>
<accession>A0A5N5UL65</accession>
<dbReference type="Gene3D" id="1.10.10.10">
    <property type="entry name" value="Winged helix-like DNA-binding domain superfamily/Winged helix DNA-binding domain"/>
    <property type="match status" value="1"/>
</dbReference>
<dbReference type="EMBL" id="QMDY01000002">
    <property type="protein sequence ID" value="KAB7519572.1"/>
    <property type="molecule type" value="Genomic_DNA"/>
</dbReference>
<proteinExistence type="predicted"/>
<dbReference type="Pfam" id="PF12802">
    <property type="entry name" value="MarR_2"/>
    <property type="match status" value="1"/>
</dbReference>
<reference evidence="2 3" key="1">
    <citation type="submission" date="2019-10" db="EMBL/GenBank/DDBJ databases">
        <title>Unraveling microbial dark matter from salterns through culturing: the case of the genus Halosegnis.</title>
        <authorList>
            <person name="Duran-Viseras A."/>
            <person name="Andrei A.-S."/>
            <person name="Vera-Gargallo B."/>
            <person name="Ghai R."/>
            <person name="Sanchez-Porro C."/>
            <person name="Ventosa A."/>
        </authorList>
    </citation>
    <scope>NUCLEOTIDE SEQUENCE [LARGE SCALE GENOMIC DNA]</scope>
    <source>
        <strain evidence="2 3">F19-13</strain>
    </source>
</reference>
<dbReference type="Proteomes" id="UP000326207">
    <property type="component" value="Unassembled WGS sequence"/>
</dbReference>
<dbReference type="CDD" id="cd00090">
    <property type="entry name" value="HTH_ARSR"/>
    <property type="match status" value="1"/>
</dbReference>
<name>A0A5N5UL65_9EURY</name>
<dbReference type="SUPFAM" id="SSF46785">
    <property type="entry name" value="Winged helix' DNA-binding domain"/>
    <property type="match status" value="1"/>
</dbReference>
<dbReference type="InterPro" id="IPR036388">
    <property type="entry name" value="WH-like_DNA-bd_sf"/>
</dbReference>
<dbReference type="InterPro" id="IPR036390">
    <property type="entry name" value="WH_DNA-bd_sf"/>
</dbReference>
<evidence type="ECO:0000313" key="2">
    <source>
        <dbReference type="EMBL" id="KAB7519572.1"/>
    </source>
</evidence>
<dbReference type="GO" id="GO:0003700">
    <property type="term" value="F:DNA-binding transcription factor activity"/>
    <property type="evidence" value="ECO:0007669"/>
    <property type="project" value="InterPro"/>
</dbReference>
<evidence type="ECO:0000259" key="1">
    <source>
        <dbReference type="Pfam" id="PF12802"/>
    </source>
</evidence>
<feature type="domain" description="HTH marR-type" evidence="1">
    <location>
        <begin position="16"/>
        <end position="60"/>
    </location>
</feature>
<gene>
    <name evidence="2" type="ORF">DP108_04985</name>
</gene>
<dbReference type="RefSeq" id="WP_152156130.1">
    <property type="nucleotide sequence ID" value="NZ_QMDY01000002.1"/>
</dbReference>
<dbReference type="InterPro" id="IPR000835">
    <property type="entry name" value="HTH_MarR-typ"/>
</dbReference>